<dbReference type="GO" id="GO:0046872">
    <property type="term" value="F:metal ion binding"/>
    <property type="evidence" value="ECO:0007669"/>
    <property type="project" value="UniProtKB-KW"/>
</dbReference>
<dbReference type="Pfam" id="PF00122">
    <property type="entry name" value="E1-E2_ATPase"/>
    <property type="match status" value="1"/>
</dbReference>
<dbReference type="InterPro" id="IPR018303">
    <property type="entry name" value="ATPase_P-typ_P_site"/>
</dbReference>
<dbReference type="GO" id="GO:0016887">
    <property type="term" value="F:ATP hydrolysis activity"/>
    <property type="evidence" value="ECO:0007669"/>
    <property type="project" value="InterPro"/>
</dbReference>
<dbReference type="GO" id="GO:0005524">
    <property type="term" value="F:ATP binding"/>
    <property type="evidence" value="ECO:0007669"/>
    <property type="project" value="UniProtKB-KW"/>
</dbReference>
<comment type="catalytic activity">
    <reaction evidence="21">
        <text>Na(+)(in) + ATP + H2O = Na(+)(out) + ADP + phosphate + H(+)</text>
        <dbReference type="Rhea" id="RHEA:14633"/>
        <dbReference type="ChEBI" id="CHEBI:15377"/>
        <dbReference type="ChEBI" id="CHEBI:15378"/>
        <dbReference type="ChEBI" id="CHEBI:29101"/>
        <dbReference type="ChEBI" id="CHEBI:30616"/>
        <dbReference type="ChEBI" id="CHEBI:43474"/>
        <dbReference type="ChEBI" id="CHEBI:456216"/>
        <dbReference type="EC" id="7.2.2.3"/>
    </reaction>
    <physiologicalReaction direction="left-to-right" evidence="21">
        <dbReference type="Rhea" id="RHEA:14634"/>
    </physiologicalReaction>
</comment>
<dbReference type="NCBIfam" id="TIGR01523">
    <property type="entry name" value="ATPase-IID_K-Na"/>
    <property type="match status" value="1"/>
</dbReference>
<keyword evidence="8" id="KW-0547">Nucleotide-binding</keyword>
<dbReference type="EMBL" id="CP028773">
    <property type="protein sequence ID" value="AWU74544.1"/>
    <property type="molecule type" value="Genomic_DNA"/>
</dbReference>
<feature type="domain" description="Cation-transporting P-type ATPase N-terminal" evidence="24">
    <location>
        <begin position="40"/>
        <end position="114"/>
    </location>
</feature>
<dbReference type="Pfam" id="PF00690">
    <property type="entry name" value="Cation_ATPase_N"/>
    <property type="match status" value="1"/>
</dbReference>
<keyword evidence="7" id="KW-0479">Metal-binding</keyword>
<evidence type="ECO:0000313" key="25">
    <source>
        <dbReference type="EMBL" id="AWU74544.1"/>
    </source>
</evidence>
<sequence>MLTNSNHEKNLVEKTDFNQDVHSTPPSEYSALDVDTAGPQSYLIPIDKCIQLFGTNKVHGLSNERAAQLSAVYGPNSLGDGEKISIVSIIMRQVFNAMILVLIISLTISFAIKDWITGGVITFIVALNVFIGTQQEYQAEKTMGSLKNLSSPSAVVIRNGTEQTIPSQEVVPGDLILVKVGDTIPADLRLIETHNFETDEALLTGESLPVAKDANELYGQEIPVGDRLNLAYSSSTVSKGRAVGIAVLTGLNTEIGKIAKALHGDNSIIERVQDKENAHAKDYAKATGVTIWNTIGYILGTAEGTPLKIKLSWLAIYLFCIAVVFAIVVMASQKFDVTKEVAIYAICVALAMIPSSLVVVLTITMAVGAKEMLKRNVIVRKFDALENLGSVNAICSDKTGTLTQGRMIAKKVYIPGLGTFSVEDFNEPFNPTLGSVRFSESSPTELNDKNDEHEVKWITFEEFKEKFRNTEKYELFRNWILSASLANVAKVYEDFDDEEKVTEWKARGDPTEISIQVFVTRLNYSRDTIVEQDRAYTHLAEFPFDSSIKRMSSIYRNNENDVEIIYTKGAVERILKLCETWTDPTTGAVSSMSVESIDYVEEQMNSLSSQGLRVLAFATRTPKEQGLGAEWQKNERESIEQKLHFLGLIGIYDPPRPESLPSVKLCHHAGISVHMATGDHPSTASAIAREVGILPENVSMLPQGVLDSMVMTAPQFDALTEEQIDELPCLPLVIARCAPQTKVRLVEALHRRGQIVAMTGDGVNDSPSLKMSDIGIAMGKNGSDVAKDASDIVLADDNFASILNAVEEGRRMSDNIQKFVIQLLACNVAQALFLLIGLVFKDRNNFSVFPMSSIEILWVIVITACFPAMGLGMERAADDIMDRPPKDSKDAVFTWEVLIDMFVYGFSMASACMIPFVIEVYGYGDGELGVNCNKTDYTDVCLHVFKARGASFVTMTWCALLLAWEVIHLRNSLFLMRPNAENKWTQWMKDLWANKVLFWSVILGFVTLIPTIYIPVINSYVFLQKGLTTGWAFAFLSSLFFLVSCEVWKFCKRHYYRSEKARDPEEDLEERDGLTPFQQFTDLRE</sequence>
<dbReference type="PROSITE" id="PS00154">
    <property type="entry name" value="ATPASE_E1_E2"/>
    <property type="match status" value="1"/>
</dbReference>
<keyword evidence="4" id="KW-1003">Cell membrane</keyword>
<dbReference type="SFLD" id="SFLDG00002">
    <property type="entry name" value="C1.7:_P-type_atpase_like"/>
    <property type="match status" value="1"/>
</dbReference>
<keyword evidence="14" id="KW-0915">Sodium</keyword>
<gene>
    <name evidence="25" type="ORF">C5L36_0A11260</name>
</gene>
<evidence type="ECO:0000256" key="9">
    <source>
        <dbReference type="ARBA" id="ARBA00022840"/>
    </source>
</evidence>
<evidence type="ECO:0000256" key="22">
    <source>
        <dbReference type="SAM" id="MobiDB-lite"/>
    </source>
</evidence>
<dbReference type="InterPro" id="IPR023299">
    <property type="entry name" value="ATPase_P-typ_cyto_dom_N"/>
</dbReference>
<feature type="transmembrane region" description="Helical" evidence="23">
    <location>
        <begin position="1029"/>
        <end position="1048"/>
    </location>
</feature>
<dbReference type="InterPro" id="IPR036412">
    <property type="entry name" value="HAD-like_sf"/>
</dbReference>
<keyword evidence="10" id="KW-0460">Magnesium</keyword>
<dbReference type="InterPro" id="IPR004014">
    <property type="entry name" value="ATPase_P-typ_cation-transptr_N"/>
</dbReference>
<protein>
    <recommendedName>
        <fullName evidence="19">P-type Na(+) transporter</fullName>
        <ecNumber evidence="19">7.2.2.3</ecNumber>
    </recommendedName>
</protein>
<evidence type="ECO:0000256" key="17">
    <source>
        <dbReference type="ARBA" id="ARBA00023201"/>
    </source>
</evidence>
<feature type="transmembrane region" description="Helical" evidence="23">
    <location>
        <begin position="343"/>
        <end position="367"/>
    </location>
</feature>
<dbReference type="SUPFAM" id="SSF56784">
    <property type="entry name" value="HAD-like"/>
    <property type="match status" value="1"/>
</dbReference>
<evidence type="ECO:0000256" key="20">
    <source>
        <dbReference type="ARBA" id="ARBA00048599"/>
    </source>
</evidence>
<evidence type="ECO:0000256" key="2">
    <source>
        <dbReference type="ARBA" id="ARBA00004651"/>
    </source>
</evidence>
<feature type="transmembrane region" description="Helical" evidence="23">
    <location>
        <begin position="94"/>
        <end position="112"/>
    </location>
</feature>
<keyword evidence="6 23" id="KW-0812">Transmembrane</keyword>
<dbReference type="FunFam" id="3.40.50.1000:FF:000001">
    <property type="entry name" value="Phospholipid-transporting ATPase IC"/>
    <property type="match status" value="1"/>
</dbReference>
<feature type="transmembrane region" description="Helical" evidence="23">
    <location>
        <begin position="118"/>
        <end position="137"/>
    </location>
</feature>
<comment type="cofactor">
    <cofactor evidence="1">
        <name>Mg(2+)</name>
        <dbReference type="ChEBI" id="CHEBI:18420"/>
    </cofactor>
</comment>
<dbReference type="FunFam" id="3.40.1110.10:FF:000039">
    <property type="entry name" value="Sodium P-type ATPase"/>
    <property type="match status" value="1"/>
</dbReference>
<feature type="compositionally biased region" description="Basic and acidic residues" evidence="22">
    <location>
        <begin position="1"/>
        <end position="19"/>
    </location>
</feature>
<dbReference type="SUPFAM" id="SSF81665">
    <property type="entry name" value="Calcium ATPase, transmembrane domain M"/>
    <property type="match status" value="1"/>
</dbReference>
<dbReference type="InterPro" id="IPR023298">
    <property type="entry name" value="ATPase_P-typ_TM_dom_sf"/>
</dbReference>
<dbReference type="InterPro" id="IPR001757">
    <property type="entry name" value="P_typ_ATPase"/>
</dbReference>
<comment type="similarity">
    <text evidence="18">Belongs to the cation transport ATPase (P-type) (TC 3.A.3) family. Type IID subfamily.</text>
</comment>
<comment type="catalytic activity">
    <reaction evidence="20">
        <text>K(+)(in) + ATP + H2O = K(+)(out) + ADP + phosphate + H(+)</text>
        <dbReference type="Rhea" id="RHEA:75815"/>
        <dbReference type="ChEBI" id="CHEBI:15377"/>
        <dbReference type="ChEBI" id="CHEBI:15378"/>
        <dbReference type="ChEBI" id="CHEBI:29103"/>
        <dbReference type="ChEBI" id="CHEBI:30616"/>
        <dbReference type="ChEBI" id="CHEBI:43474"/>
        <dbReference type="ChEBI" id="CHEBI:456216"/>
    </reaction>
</comment>
<evidence type="ECO:0000256" key="15">
    <source>
        <dbReference type="ARBA" id="ARBA00023065"/>
    </source>
</evidence>
<dbReference type="SMART" id="SM00831">
    <property type="entry name" value="Cation_ATPase_N"/>
    <property type="match status" value="1"/>
</dbReference>
<keyword evidence="16 23" id="KW-0472">Membrane</keyword>
<feature type="compositionally biased region" description="Polar residues" evidence="22">
    <location>
        <begin position="1076"/>
        <end position="1085"/>
    </location>
</feature>
<feature type="transmembrane region" description="Helical" evidence="23">
    <location>
        <begin position="819"/>
        <end position="840"/>
    </location>
</feature>
<dbReference type="InterPro" id="IPR044492">
    <property type="entry name" value="P_typ_ATPase_HD_dom"/>
</dbReference>
<keyword evidence="15" id="KW-0406">Ion transport</keyword>
<evidence type="ECO:0000256" key="19">
    <source>
        <dbReference type="ARBA" id="ARBA00035029"/>
    </source>
</evidence>
<proteinExistence type="inferred from homology"/>
<dbReference type="Gene3D" id="1.20.1110.10">
    <property type="entry name" value="Calcium-transporting ATPase, transmembrane domain"/>
    <property type="match status" value="2"/>
</dbReference>
<dbReference type="SFLD" id="SFLDF00027">
    <property type="entry name" value="p-type_atpase"/>
    <property type="match status" value="1"/>
</dbReference>
<dbReference type="InterPro" id="IPR006068">
    <property type="entry name" value="ATPase_P-typ_cation-transptr_C"/>
</dbReference>
<accession>A0A2U9QZV6</accession>
<dbReference type="InterPro" id="IPR023214">
    <property type="entry name" value="HAD_sf"/>
</dbReference>
<keyword evidence="26" id="KW-1185">Reference proteome</keyword>
<keyword evidence="17" id="KW-0739">Sodium transport</keyword>
<evidence type="ECO:0000256" key="4">
    <source>
        <dbReference type="ARBA" id="ARBA00022475"/>
    </source>
</evidence>
<evidence type="ECO:0000259" key="24">
    <source>
        <dbReference type="SMART" id="SM00831"/>
    </source>
</evidence>
<dbReference type="Pfam" id="PF13246">
    <property type="entry name" value="Cation_ATPase"/>
    <property type="match status" value="1"/>
</dbReference>
<dbReference type="STRING" id="4909.A0A2U9QZV6"/>
<dbReference type="Pfam" id="PF00689">
    <property type="entry name" value="Cation_ATPase_C"/>
    <property type="match status" value="1"/>
</dbReference>
<evidence type="ECO:0000256" key="1">
    <source>
        <dbReference type="ARBA" id="ARBA00001946"/>
    </source>
</evidence>
<dbReference type="GO" id="GO:0006813">
    <property type="term" value="P:potassium ion transport"/>
    <property type="evidence" value="ECO:0007669"/>
    <property type="project" value="UniProtKB-KW"/>
</dbReference>
<feature type="region of interest" description="Disordered" evidence="22">
    <location>
        <begin position="1062"/>
        <end position="1085"/>
    </location>
</feature>
<evidence type="ECO:0000256" key="23">
    <source>
        <dbReference type="SAM" id="Phobius"/>
    </source>
</evidence>
<dbReference type="InterPro" id="IPR006414">
    <property type="entry name" value="P-type_ATPase_IID"/>
</dbReference>
<feature type="transmembrane region" description="Helical" evidence="23">
    <location>
        <begin position="949"/>
        <end position="967"/>
    </location>
</feature>
<dbReference type="PRINTS" id="PR00119">
    <property type="entry name" value="CATATPASE"/>
</dbReference>
<dbReference type="Proteomes" id="UP000249293">
    <property type="component" value="Chromosome 1"/>
</dbReference>
<keyword evidence="13 23" id="KW-1133">Transmembrane helix</keyword>
<dbReference type="Gene3D" id="2.70.150.10">
    <property type="entry name" value="Calcium-transporting ATPase, cytoplasmic transduction domain A"/>
    <property type="match status" value="1"/>
</dbReference>
<dbReference type="FunFam" id="3.40.50.1000:FF:000047">
    <property type="entry name" value="Sodium P-type ATPase"/>
    <property type="match status" value="1"/>
</dbReference>
<feature type="region of interest" description="Disordered" evidence="22">
    <location>
        <begin position="1"/>
        <end position="30"/>
    </location>
</feature>
<evidence type="ECO:0000256" key="10">
    <source>
        <dbReference type="ARBA" id="ARBA00022842"/>
    </source>
</evidence>
<dbReference type="PANTHER" id="PTHR42861">
    <property type="entry name" value="CALCIUM-TRANSPORTING ATPASE"/>
    <property type="match status" value="1"/>
</dbReference>
<evidence type="ECO:0000256" key="21">
    <source>
        <dbReference type="ARBA" id="ARBA00049499"/>
    </source>
</evidence>
<keyword evidence="11" id="KW-0630">Potassium</keyword>
<dbReference type="InterPro" id="IPR059000">
    <property type="entry name" value="ATPase_P-type_domA"/>
</dbReference>
<feature type="transmembrane region" description="Helical" evidence="23">
    <location>
        <begin position="996"/>
        <end position="1017"/>
    </location>
</feature>
<name>A0A2U9QZV6_PICKU</name>
<dbReference type="FunFam" id="2.70.150.10:FF:000016">
    <property type="entry name" value="Calcium-transporting P-type ATPase putative"/>
    <property type="match status" value="1"/>
</dbReference>
<evidence type="ECO:0000256" key="16">
    <source>
        <dbReference type="ARBA" id="ARBA00023136"/>
    </source>
</evidence>
<evidence type="ECO:0000256" key="5">
    <source>
        <dbReference type="ARBA" id="ARBA00022538"/>
    </source>
</evidence>
<dbReference type="KEGG" id="pkz:C5L36_0A11260"/>
<evidence type="ECO:0000256" key="6">
    <source>
        <dbReference type="ARBA" id="ARBA00022692"/>
    </source>
</evidence>
<evidence type="ECO:0000256" key="7">
    <source>
        <dbReference type="ARBA" id="ARBA00022723"/>
    </source>
</evidence>
<keyword evidence="9" id="KW-0067">ATP-binding</keyword>
<evidence type="ECO:0000256" key="14">
    <source>
        <dbReference type="ARBA" id="ARBA00023053"/>
    </source>
</evidence>
<dbReference type="SUPFAM" id="SSF81660">
    <property type="entry name" value="Metal cation-transporting ATPase, ATP-binding domain N"/>
    <property type="match status" value="1"/>
</dbReference>
<dbReference type="VEuPathDB" id="FungiDB:C5L36_0A11260"/>
<reference evidence="25 26" key="1">
    <citation type="submission" date="2018-06" db="EMBL/GenBank/DDBJ databases">
        <title>Population genomics shows no distinction between pathogenic Candida krusei and environmental Pichia kudriavzevii: One species, four names.</title>
        <authorList>
            <person name="Douglass A.P."/>
            <person name="Offei B."/>
            <person name="Braun-Galleani S."/>
            <person name="Coughlan A.Y."/>
            <person name="Martos A."/>
            <person name="Ortiz-Merino R.A."/>
            <person name="Byrne K.P."/>
            <person name="Wolfe K.H."/>
        </authorList>
    </citation>
    <scope>NUCLEOTIDE SEQUENCE [LARGE SCALE GENOMIC DNA]</scope>
    <source>
        <strain evidence="25 26">CBS573</strain>
    </source>
</reference>
<evidence type="ECO:0000313" key="26">
    <source>
        <dbReference type="Proteomes" id="UP000249293"/>
    </source>
</evidence>
<keyword evidence="5" id="KW-0633">Potassium transport</keyword>
<dbReference type="InterPro" id="IPR008250">
    <property type="entry name" value="ATPase_P-typ_transduc_dom_A_sf"/>
</dbReference>
<evidence type="ECO:0000256" key="18">
    <source>
        <dbReference type="ARBA" id="ARBA00035017"/>
    </source>
</evidence>
<feature type="transmembrane region" description="Helical" evidence="23">
    <location>
        <begin position="846"/>
        <end position="871"/>
    </location>
</feature>
<feature type="transmembrane region" description="Helical" evidence="23">
    <location>
        <begin position="892"/>
        <end position="918"/>
    </location>
</feature>
<dbReference type="FunFam" id="1.20.1110.10:FF:000015">
    <property type="entry name" value="Sodium ion P-type ATPase"/>
    <property type="match status" value="1"/>
</dbReference>
<feature type="transmembrane region" description="Helical" evidence="23">
    <location>
        <begin position="311"/>
        <end position="331"/>
    </location>
</feature>
<dbReference type="SUPFAM" id="SSF81653">
    <property type="entry name" value="Calcium ATPase, transduction domain A"/>
    <property type="match status" value="1"/>
</dbReference>
<evidence type="ECO:0000256" key="8">
    <source>
        <dbReference type="ARBA" id="ARBA00022741"/>
    </source>
</evidence>
<organism evidence="25 26">
    <name type="scientific">Pichia kudriavzevii</name>
    <name type="common">Yeast</name>
    <name type="synonym">Issatchenkia orientalis</name>
    <dbReference type="NCBI Taxonomy" id="4909"/>
    <lineage>
        <taxon>Eukaryota</taxon>
        <taxon>Fungi</taxon>
        <taxon>Dikarya</taxon>
        <taxon>Ascomycota</taxon>
        <taxon>Saccharomycotina</taxon>
        <taxon>Pichiomycetes</taxon>
        <taxon>Pichiales</taxon>
        <taxon>Pichiaceae</taxon>
        <taxon>Pichia</taxon>
    </lineage>
</organism>
<dbReference type="RefSeq" id="XP_029320021.1">
    <property type="nucleotide sequence ID" value="XM_029464161.1"/>
</dbReference>
<dbReference type="GeneID" id="40382254"/>
<dbReference type="OrthoDB" id="3352408at2759"/>
<dbReference type="EC" id="7.2.2.3" evidence="19"/>
<evidence type="ECO:0000256" key="12">
    <source>
        <dbReference type="ARBA" id="ARBA00022967"/>
    </source>
</evidence>
<comment type="subcellular location">
    <subcellularLocation>
        <location evidence="2">Cell membrane</location>
        <topology evidence="2">Multi-pass membrane protein</topology>
    </subcellularLocation>
</comment>
<dbReference type="GO" id="GO:0005886">
    <property type="term" value="C:plasma membrane"/>
    <property type="evidence" value="ECO:0007669"/>
    <property type="project" value="UniProtKB-SubCell"/>
</dbReference>
<evidence type="ECO:0000256" key="3">
    <source>
        <dbReference type="ARBA" id="ARBA00022448"/>
    </source>
</evidence>
<dbReference type="Gene3D" id="3.40.1110.10">
    <property type="entry name" value="Calcium-transporting ATPase, cytoplasmic domain N"/>
    <property type="match status" value="1"/>
</dbReference>
<evidence type="ECO:0000256" key="13">
    <source>
        <dbReference type="ARBA" id="ARBA00022989"/>
    </source>
</evidence>
<dbReference type="SFLD" id="SFLDS00003">
    <property type="entry name" value="Haloacid_Dehalogenase"/>
    <property type="match status" value="1"/>
</dbReference>
<dbReference type="Gene3D" id="3.40.50.1000">
    <property type="entry name" value="HAD superfamily/HAD-like"/>
    <property type="match status" value="1"/>
</dbReference>
<dbReference type="GO" id="GO:0008554">
    <property type="term" value="F:P-type sodium transporter activity"/>
    <property type="evidence" value="ECO:0007669"/>
    <property type="project" value="UniProtKB-EC"/>
</dbReference>
<keyword evidence="12" id="KW-1278">Translocase</keyword>
<dbReference type="GO" id="GO:0030003">
    <property type="term" value="P:intracellular monoatomic cation homeostasis"/>
    <property type="evidence" value="ECO:0007669"/>
    <property type="project" value="UniProtKB-ARBA"/>
</dbReference>
<keyword evidence="3" id="KW-0813">Transport</keyword>
<evidence type="ECO:0000256" key="11">
    <source>
        <dbReference type="ARBA" id="ARBA00022958"/>
    </source>
</evidence>
<dbReference type="AlphaFoldDB" id="A0A2U9QZV6"/>
<dbReference type="NCBIfam" id="TIGR01494">
    <property type="entry name" value="ATPase_P-type"/>
    <property type="match status" value="3"/>
</dbReference>